<protein>
    <submittedName>
        <fullName evidence="2">Uncharacterized protein</fullName>
    </submittedName>
</protein>
<dbReference type="RefSeq" id="XP_020135620.1">
    <property type="nucleotide sequence ID" value="XM_020270108.1"/>
</dbReference>
<feature type="region of interest" description="Disordered" evidence="1">
    <location>
        <begin position="433"/>
        <end position="465"/>
    </location>
</feature>
<feature type="compositionally biased region" description="Acidic residues" evidence="1">
    <location>
        <begin position="145"/>
        <end position="156"/>
    </location>
</feature>
<feature type="compositionally biased region" description="Basic and acidic residues" evidence="1">
    <location>
        <begin position="157"/>
        <end position="177"/>
    </location>
</feature>
<comment type="caution">
    <text evidence="2">The sequence shown here is derived from an EMBL/GenBank/DDBJ whole genome shotgun (WGS) entry which is preliminary data.</text>
</comment>
<keyword evidence="3" id="KW-1185">Reference proteome</keyword>
<feature type="region of interest" description="Disordered" evidence="1">
    <location>
        <begin position="59"/>
        <end position="215"/>
    </location>
</feature>
<evidence type="ECO:0000313" key="3">
    <source>
        <dbReference type="Proteomes" id="UP000183809"/>
    </source>
</evidence>
<evidence type="ECO:0000313" key="2">
    <source>
        <dbReference type="EMBL" id="OJD40777.1"/>
    </source>
</evidence>
<organism evidence="2 3">
    <name type="scientific">Diplodia corticola</name>
    <dbReference type="NCBI Taxonomy" id="236234"/>
    <lineage>
        <taxon>Eukaryota</taxon>
        <taxon>Fungi</taxon>
        <taxon>Dikarya</taxon>
        <taxon>Ascomycota</taxon>
        <taxon>Pezizomycotina</taxon>
        <taxon>Dothideomycetes</taxon>
        <taxon>Dothideomycetes incertae sedis</taxon>
        <taxon>Botryosphaeriales</taxon>
        <taxon>Botryosphaeriaceae</taxon>
        <taxon>Diplodia</taxon>
    </lineage>
</organism>
<feature type="region of interest" description="Disordered" evidence="1">
    <location>
        <begin position="293"/>
        <end position="356"/>
    </location>
</feature>
<dbReference type="Proteomes" id="UP000183809">
    <property type="component" value="Unassembled WGS sequence"/>
</dbReference>
<reference evidence="2 3" key="1">
    <citation type="submission" date="2016-10" db="EMBL/GenBank/DDBJ databases">
        <title>Proteomics and genomics reveal pathogen-plant mechanisms compatible with a hemibiotrophic lifestyle of Diplodia corticola.</title>
        <authorList>
            <person name="Fernandes I."/>
            <person name="De Jonge R."/>
            <person name="Van De Peer Y."/>
            <person name="Devreese B."/>
            <person name="Alves A."/>
            <person name="Esteves A.C."/>
        </authorList>
    </citation>
    <scope>NUCLEOTIDE SEQUENCE [LARGE SCALE GENOMIC DNA]</scope>
    <source>
        <strain evidence="2 3">CBS 112549</strain>
    </source>
</reference>
<feature type="compositionally biased region" description="Low complexity" evidence="1">
    <location>
        <begin position="108"/>
        <end position="119"/>
    </location>
</feature>
<sequence length="465" mass="50061">MPTSAGDMRPPAHPADGAATRPAKRVKLFAGAPDPAALEWDESALVNDWTPPVRRFLNRQFAGGGDDETAASKWRAVPTSRHAHLPTGFTQESPLRRDFLPAPNAERSFSFSSQPSDDQGAPSSHKDAAVTGRNPAVHSSPPPPQDDDDDDDDDDFIEHSIAVHDDTRSSQLAHDDDPSTDPLIDIDSSFNTTTTSSSSSLLGGVDAPPLPDARLPTGPRGIAALRDLPSAAHLQRIVPQTVVVTLLVGVVAVLPPRAVRTRRGRWRDLVELLVGDETATGLKISCWFAHDDGDDEDDEDGNEDGDGDGGEESREIGTGARRRRSGRIAGRAGAKAVGLPKEKKKKKKKKEKERDPLREALGSLRVQDVVLVENVALDTFRDRVFGYSLRKSIQKNQTRIELLARGGVDRAAGLAGVEKVERVKDWVWRLVNPGSAGPHDGRGGADAGAGARRAQDAYLPPDTQE</sequence>
<dbReference type="GeneID" id="31010367"/>
<dbReference type="EMBL" id="MNUE01000001">
    <property type="protein sequence ID" value="OJD40777.1"/>
    <property type="molecule type" value="Genomic_DNA"/>
</dbReference>
<dbReference type="AlphaFoldDB" id="A0A1J9RJX3"/>
<proteinExistence type="predicted"/>
<name>A0A1J9RJX3_9PEZI</name>
<feature type="compositionally biased region" description="Low complexity" evidence="1">
    <location>
        <begin position="188"/>
        <end position="200"/>
    </location>
</feature>
<feature type="compositionally biased region" description="Basic residues" evidence="1">
    <location>
        <begin position="342"/>
        <end position="351"/>
    </location>
</feature>
<gene>
    <name evidence="2" type="ORF">BKCO1_100086</name>
</gene>
<feature type="compositionally biased region" description="Low complexity" evidence="1">
    <location>
        <begin position="327"/>
        <end position="338"/>
    </location>
</feature>
<accession>A0A1J9RJX3</accession>
<evidence type="ECO:0000256" key="1">
    <source>
        <dbReference type="SAM" id="MobiDB-lite"/>
    </source>
</evidence>
<feature type="compositionally biased region" description="Acidic residues" evidence="1">
    <location>
        <begin position="293"/>
        <end position="310"/>
    </location>
</feature>
<feature type="region of interest" description="Disordered" evidence="1">
    <location>
        <begin position="1"/>
        <end position="21"/>
    </location>
</feature>
<dbReference type="OrthoDB" id="5378679at2759"/>